<feature type="binding site" evidence="6">
    <location>
        <position position="132"/>
    </location>
    <ligand>
        <name>Fe cation</name>
        <dbReference type="ChEBI" id="CHEBI:24875"/>
    </ligand>
</feature>
<dbReference type="RefSeq" id="WP_263071295.1">
    <property type="nucleotide sequence ID" value="NZ_JAOUSF010000001.1"/>
</dbReference>
<dbReference type="InterPro" id="IPR023635">
    <property type="entry name" value="Peptide_deformylase"/>
</dbReference>
<dbReference type="SUPFAM" id="SSF56420">
    <property type="entry name" value="Peptide deformylase"/>
    <property type="match status" value="1"/>
</dbReference>
<comment type="function">
    <text evidence="6">Removes the formyl group from the N-terminal Met of newly synthesized proteins. Requires at least a dipeptide for an efficient rate of reaction. N-terminal L-methionine is a prerequisite for activity but the enzyme has broad specificity at other positions.</text>
</comment>
<feature type="binding site" evidence="6">
    <location>
        <position position="90"/>
    </location>
    <ligand>
        <name>Fe cation</name>
        <dbReference type="ChEBI" id="CHEBI:24875"/>
    </ligand>
</feature>
<evidence type="ECO:0000256" key="3">
    <source>
        <dbReference type="ARBA" id="ARBA00022801"/>
    </source>
</evidence>
<evidence type="ECO:0000313" key="7">
    <source>
        <dbReference type="EMBL" id="MCU9612159.1"/>
    </source>
</evidence>
<comment type="catalytic activity">
    <reaction evidence="6">
        <text>N-terminal N-formyl-L-methionyl-[peptide] + H2O = N-terminal L-methionyl-[peptide] + formate</text>
        <dbReference type="Rhea" id="RHEA:24420"/>
        <dbReference type="Rhea" id="RHEA-COMP:10639"/>
        <dbReference type="Rhea" id="RHEA-COMP:10640"/>
        <dbReference type="ChEBI" id="CHEBI:15377"/>
        <dbReference type="ChEBI" id="CHEBI:15740"/>
        <dbReference type="ChEBI" id="CHEBI:49298"/>
        <dbReference type="ChEBI" id="CHEBI:64731"/>
        <dbReference type="EC" id="3.5.1.88"/>
    </reaction>
</comment>
<dbReference type="GO" id="GO:0006412">
    <property type="term" value="P:translation"/>
    <property type="evidence" value="ECO:0007669"/>
    <property type="project" value="UniProtKB-UniRule"/>
</dbReference>
<dbReference type="InterPro" id="IPR036821">
    <property type="entry name" value="Peptide_deformylase_sf"/>
</dbReference>
<protein>
    <recommendedName>
        <fullName evidence="6">Peptide deformylase</fullName>
        <shortName evidence="6">PDF</shortName>
        <ecNumber evidence="6">3.5.1.88</ecNumber>
    </recommendedName>
    <alternativeName>
        <fullName evidence="6">Polypeptide deformylase</fullName>
    </alternativeName>
</protein>
<feature type="active site" evidence="6">
    <location>
        <position position="133"/>
    </location>
</feature>
<dbReference type="GO" id="GO:0042586">
    <property type="term" value="F:peptide deformylase activity"/>
    <property type="evidence" value="ECO:0007669"/>
    <property type="project" value="UniProtKB-UniRule"/>
</dbReference>
<organism evidence="7 8">
    <name type="scientific">Perspicuibacillus lycopersici</name>
    <dbReference type="NCBI Taxonomy" id="1325689"/>
    <lineage>
        <taxon>Bacteria</taxon>
        <taxon>Bacillati</taxon>
        <taxon>Bacillota</taxon>
        <taxon>Bacilli</taxon>
        <taxon>Bacillales</taxon>
        <taxon>Bacillaceae</taxon>
        <taxon>Perspicuibacillus</taxon>
    </lineage>
</organism>
<feature type="binding site" evidence="6">
    <location>
        <position position="136"/>
    </location>
    <ligand>
        <name>Fe cation</name>
        <dbReference type="ChEBI" id="CHEBI:24875"/>
    </ligand>
</feature>
<dbReference type="PIRSF" id="PIRSF004749">
    <property type="entry name" value="Pep_def"/>
    <property type="match status" value="1"/>
</dbReference>
<keyword evidence="8" id="KW-1185">Reference proteome</keyword>
<keyword evidence="2 6" id="KW-0479">Metal-binding</keyword>
<dbReference type="NCBIfam" id="TIGR00079">
    <property type="entry name" value="pept_deformyl"/>
    <property type="match status" value="1"/>
</dbReference>
<dbReference type="Proteomes" id="UP001209318">
    <property type="component" value="Unassembled WGS sequence"/>
</dbReference>
<dbReference type="NCBIfam" id="NF001159">
    <property type="entry name" value="PRK00150.1-3"/>
    <property type="match status" value="1"/>
</dbReference>
<dbReference type="PRINTS" id="PR01576">
    <property type="entry name" value="PDEFORMYLASE"/>
</dbReference>
<proteinExistence type="inferred from homology"/>
<sequence>MAILPLVLHPDEILQQKCKKVTTFDLELATLLDNMYETMIKHDGVGLAAPQIGILEQIAVVDIGDESGRIELINPEIITKRGKQTDIEGCLSIPKLYGDVTRAYYVKVKARNRQGKAFILEAEDYLARAIQHEIDHLHGILFTTKVEKIYTLEELEELDVQ</sequence>
<dbReference type="EC" id="3.5.1.88" evidence="6"/>
<evidence type="ECO:0000256" key="1">
    <source>
        <dbReference type="ARBA" id="ARBA00010759"/>
    </source>
</evidence>
<reference evidence="7" key="1">
    <citation type="submission" date="2022-10" db="EMBL/GenBank/DDBJ databases">
        <title>Description of Fervidibacillus gen. nov. in the family Fervidibacillaceae fam. nov. with two species, Fervidibacillus albus sp. nov., and Fervidibacillus halotolerans sp. nov., isolated from tidal flat sediments.</title>
        <authorList>
            <person name="Kwon K.K."/>
            <person name="Yang S.-H."/>
        </authorList>
    </citation>
    <scope>NUCLEOTIDE SEQUENCE</scope>
    <source>
        <strain evidence="7">JCM 19140</strain>
    </source>
</reference>
<comment type="cofactor">
    <cofactor evidence="6">
        <name>Fe(2+)</name>
        <dbReference type="ChEBI" id="CHEBI:29033"/>
    </cofactor>
    <text evidence="6">Binds 1 Fe(2+) ion.</text>
</comment>
<dbReference type="HAMAP" id="MF_00163">
    <property type="entry name" value="Pep_deformylase"/>
    <property type="match status" value="1"/>
</dbReference>
<evidence type="ECO:0000256" key="4">
    <source>
        <dbReference type="ARBA" id="ARBA00022917"/>
    </source>
</evidence>
<dbReference type="PANTHER" id="PTHR10458:SF22">
    <property type="entry name" value="PEPTIDE DEFORMYLASE"/>
    <property type="match status" value="1"/>
</dbReference>
<dbReference type="Gene3D" id="3.90.45.10">
    <property type="entry name" value="Peptide deformylase"/>
    <property type="match status" value="1"/>
</dbReference>
<evidence type="ECO:0000313" key="8">
    <source>
        <dbReference type="Proteomes" id="UP001209318"/>
    </source>
</evidence>
<dbReference type="FunFam" id="3.90.45.10:FF:000005">
    <property type="entry name" value="Peptide deformylase"/>
    <property type="match status" value="1"/>
</dbReference>
<dbReference type="AlphaFoldDB" id="A0AAE3LPA9"/>
<evidence type="ECO:0000256" key="6">
    <source>
        <dbReference type="HAMAP-Rule" id="MF_00163"/>
    </source>
</evidence>
<comment type="similarity">
    <text evidence="1 6">Belongs to the polypeptide deformylase family.</text>
</comment>
<dbReference type="GO" id="GO:0046872">
    <property type="term" value="F:metal ion binding"/>
    <property type="evidence" value="ECO:0007669"/>
    <property type="project" value="UniProtKB-KW"/>
</dbReference>
<keyword evidence="5 6" id="KW-0408">Iron</keyword>
<dbReference type="Pfam" id="PF01327">
    <property type="entry name" value="Pep_deformylase"/>
    <property type="match status" value="1"/>
</dbReference>
<keyword evidence="3 6" id="KW-0378">Hydrolase</keyword>
<dbReference type="EMBL" id="JAOUSF010000001">
    <property type="protein sequence ID" value="MCU9612159.1"/>
    <property type="molecule type" value="Genomic_DNA"/>
</dbReference>
<accession>A0AAE3LPA9</accession>
<name>A0AAE3LPA9_9BACI</name>
<comment type="caution">
    <text evidence="7">The sequence shown here is derived from an EMBL/GenBank/DDBJ whole genome shotgun (WGS) entry which is preliminary data.</text>
</comment>
<keyword evidence="4 6" id="KW-0648">Protein biosynthesis</keyword>
<dbReference type="CDD" id="cd00487">
    <property type="entry name" value="Pep_deformylase"/>
    <property type="match status" value="1"/>
</dbReference>
<dbReference type="PANTHER" id="PTHR10458">
    <property type="entry name" value="PEPTIDE DEFORMYLASE"/>
    <property type="match status" value="1"/>
</dbReference>
<evidence type="ECO:0000256" key="2">
    <source>
        <dbReference type="ARBA" id="ARBA00022723"/>
    </source>
</evidence>
<evidence type="ECO:0000256" key="5">
    <source>
        <dbReference type="ARBA" id="ARBA00023004"/>
    </source>
</evidence>
<gene>
    <name evidence="6 7" type="primary">def</name>
    <name evidence="7" type="ORF">OEV98_01120</name>
</gene>